<reference evidence="1 2" key="1">
    <citation type="submission" date="2019-03" db="EMBL/GenBank/DDBJ databases">
        <title>Metabolic potential of uncultured bacteria and archaea associated with petroleum seepage in deep-sea sediments.</title>
        <authorList>
            <person name="Dong X."/>
            <person name="Hubert C."/>
        </authorList>
    </citation>
    <scope>NUCLEOTIDE SEQUENCE [LARGE SCALE GENOMIC DNA]</scope>
    <source>
        <strain evidence="1">E44_bin18</strain>
    </source>
</reference>
<gene>
    <name evidence="1" type="ORF">E3J62_08075</name>
</gene>
<dbReference type="AlphaFoldDB" id="A0A523URR4"/>
<evidence type="ECO:0000313" key="1">
    <source>
        <dbReference type="EMBL" id="TET45194.1"/>
    </source>
</evidence>
<proteinExistence type="predicted"/>
<accession>A0A523URR4</accession>
<comment type="caution">
    <text evidence="1">The sequence shown here is derived from an EMBL/GenBank/DDBJ whole genome shotgun (WGS) entry which is preliminary data.</text>
</comment>
<sequence length="267" mass="29908">MANNKIEIKLRGTKADNDLVRLSDFIAELHATSDILNHIDRTVSRAASPSLYYRVTDLRYGSPAIVEVEAVPVEPSENHSEAVVDRFFVGLRDIKERRAPTEFDRELLELYTKIGGVFRKNITEISFSSERAEVTLTEDLGVAVKDILGKDEIAQGAVSGILEYINIHAGANRFYIYPVAGARRIDCHFPGSLLEAAIGAVNRYINVRGKVKYKKRDCFPYSVEVEDLEIFPKESELPTLFDLRGLAPDATGDLSSEEFVSRIRNVE</sequence>
<evidence type="ECO:0000313" key="2">
    <source>
        <dbReference type="Proteomes" id="UP000315525"/>
    </source>
</evidence>
<dbReference type="EMBL" id="SOJN01000092">
    <property type="protein sequence ID" value="TET45194.1"/>
    <property type="molecule type" value="Genomic_DNA"/>
</dbReference>
<dbReference type="Proteomes" id="UP000315525">
    <property type="component" value="Unassembled WGS sequence"/>
</dbReference>
<protein>
    <submittedName>
        <fullName evidence="1">Uncharacterized protein</fullName>
    </submittedName>
</protein>
<organism evidence="1 2">
    <name type="scientific">candidate division TA06 bacterium</name>
    <dbReference type="NCBI Taxonomy" id="2250710"/>
    <lineage>
        <taxon>Bacteria</taxon>
        <taxon>Bacteria division TA06</taxon>
    </lineage>
</organism>
<name>A0A523URR4_UNCT6</name>